<name>A0ABP9LVL0_9FLAO</name>
<feature type="domain" description="DUF6443" evidence="1">
    <location>
        <begin position="29"/>
        <end position="151"/>
    </location>
</feature>
<dbReference type="NCBIfam" id="TIGR03696">
    <property type="entry name" value="Rhs_assc_core"/>
    <property type="match status" value="1"/>
</dbReference>
<dbReference type="RefSeq" id="WP_345200051.1">
    <property type="nucleotide sequence ID" value="NZ_BAABHX010000001.1"/>
</dbReference>
<dbReference type="EMBL" id="BAABHX010000001">
    <property type="protein sequence ID" value="GAA5084627.1"/>
    <property type="molecule type" value="Genomic_DNA"/>
</dbReference>
<dbReference type="PANTHER" id="PTHR32305:SF15">
    <property type="entry name" value="PROTEIN RHSA-RELATED"/>
    <property type="match status" value="1"/>
</dbReference>
<dbReference type="Proteomes" id="UP001500353">
    <property type="component" value="Unassembled WGS sequence"/>
</dbReference>
<organism evidence="2 3">
    <name type="scientific">Chryseobacterium ginsengisoli</name>
    <dbReference type="NCBI Taxonomy" id="363853"/>
    <lineage>
        <taxon>Bacteria</taxon>
        <taxon>Pseudomonadati</taxon>
        <taxon>Bacteroidota</taxon>
        <taxon>Flavobacteriia</taxon>
        <taxon>Flavobacteriales</taxon>
        <taxon>Weeksellaceae</taxon>
        <taxon>Chryseobacterium group</taxon>
        <taxon>Chryseobacterium</taxon>
    </lineage>
</organism>
<keyword evidence="3" id="KW-1185">Reference proteome</keyword>
<evidence type="ECO:0000313" key="3">
    <source>
        <dbReference type="Proteomes" id="UP001500353"/>
    </source>
</evidence>
<dbReference type="Pfam" id="PF20041">
    <property type="entry name" value="DUF6443"/>
    <property type="match status" value="1"/>
</dbReference>
<protein>
    <submittedName>
        <fullName evidence="2">DUF6443 domain-containing protein</fullName>
    </submittedName>
</protein>
<evidence type="ECO:0000259" key="1">
    <source>
        <dbReference type="Pfam" id="PF20041"/>
    </source>
</evidence>
<reference evidence="3" key="1">
    <citation type="journal article" date="2019" name="Int. J. Syst. Evol. Microbiol.">
        <title>The Global Catalogue of Microorganisms (GCM) 10K type strain sequencing project: providing services to taxonomists for standard genome sequencing and annotation.</title>
        <authorList>
            <consortium name="The Broad Institute Genomics Platform"/>
            <consortium name="The Broad Institute Genome Sequencing Center for Infectious Disease"/>
            <person name="Wu L."/>
            <person name="Ma J."/>
        </authorList>
    </citation>
    <scope>NUCLEOTIDE SEQUENCE [LARGE SCALE GENOMIC DNA]</scope>
    <source>
        <strain evidence="3">JCM 18019</strain>
    </source>
</reference>
<dbReference type="Gene3D" id="2.180.10.10">
    <property type="entry name" value="RHS repeat-associated core"/>
    <property type="match status" value="1"/>
</dbReference>
<dbReference type="InterPro" id="IPR050708">
    <property type="entry name" value="T6SS_VgrG/RHS"/>
</dbReference>
<comment type="caution">
    <text evidence="2">The sequence shown here is derived from an EMBL/GenBank/DDBJ whole genome shotgun (WGS) entry which is preliminary data.</text>
</comment>
<dbReference type="InterPro" id="IPR022385">
    <property type="entry name" value="Rhs_assc_core"/>
</dbReference>
<evidence type="ECO:0000313" key="2">
    <source>
        <dbReference type="EMBL" id="GAA5084627.1"/>
    </source>
</evidence>
<dbReference type="PANTHER" id="PTHR32305">
    <property type="match status" value="1"/>
</dbReference>
<accession>A0ABP9LVL0</accession>
<proteinExistence type="predicted"/>
<gene>
    <name evidence="2" type="ORF">GCM10023210_04620</name>
</gene>
<dbReference type="InterPro" id="IPR045619">
    <property type="entry name" value="DUF6443"/>
</dbReference>
<sequence>MKKIIIPISTLLVTSSLHSQTITENYIQTRTYLEEVTSSSTTAKQAQTVQYFDGLGRPKQVVNVKASPLGRDIVKHIVYDGFGRELRDYLPVPQSQTLNGAIITDPLTNATQPDIYGSEKIYSEKIFENSPLDKILQQKQVGNSWDNKPIQFDYDLNIDGEVKKYTASTDWANKTTSSHISFSGNYGQNLLYKNTVTDEDGNISIEFKNGRGQTILVRKNDGTQNVDTYYVYDNYQNLVFVIPPLASVSSTIDDTILNDLCYQYRYDIWDRLVEKKLPGKGWEYMVYDKQDRLVATQDANLRPNNQWLYTKYDQFGRIVMTGLSMGYGSTRLSEQDNADTTGSSSVKRSLYVSFIVQGIEGYYENYDQTYPNSSRWVKLLSVNYYDTYPAYGFNPTFPANILGQPTLTDASTTESTSTKSLPVMSLVKNIEDDNWTKNYTYYDKKGRPIGTYSINHLGGYTKTESKLDFAGVVTLAKTYHKRLDTDTEKLITETFEYDSQNRLLVHKHKVNNNTEEILAQNTYNELSQLTNKKVGGIDTSTPLQSIDYTYNIRGWMTKINDPANLNGKLFGYKIKYNEIEGQETPNIDFTNLKVKPKYNGNIAEVDWRTGTVTGDYLRRYGYVYDNLNRLLAGFYQKDTNPSAKEYFEKMDYDLNGNISNLKRSGATEGTTATNIDDLAYIYLGNRLTSVTDSSTDYRGYPDTSGNEIPYDGNGNMTSHVDKGILDIKYNFFNLPDNLKFDNTYIVRTLFGGITETRNITTKYLYRADGTKVRKLYTYGVARNQSEASKVTDYLDGFQYESEGTSTSILPSVLKFVPTAEGYYNFENNKYIYNYTDHLGNVRLSYFKNGTSTEVLEENNYYPFGMKHQGYNTLVGNPAYKYNYNGKELQTESGMYDYGARFYMADIGRWGVIDPLAEKMTRHSPYNYGLNNPIMFVDPDGREALTGEAASQAFIKLRNSMSNPTDDITVNSKGTITNIVKNNKANRFFDQNGKQFFFNDPEGVDKINLKSGAYKKGDQLFNYIPKWRFFGFMRTAGFDALQYNLRANRAIKNGDKDATMINRYAALQIAKKESYDKADFATSTLIPTYSYPEYEGNRRRPYLETIVETADYFKFGDSNTLYNVFDAGNYMWGAWMHLNGFEKKAVKFGSNLNEVMRGNMGDTAADQKSIFDGFDYTGY</sequence>